<dbReference type="GeneID" id="63676963"/>
<evidence type="ECO:0000256" key="2">
    <source>
        <dbReference type="SAM" id="Phobius"/>
    </source>
</evidence>
<feature type="region of interest" description="Disordered" evidence="1">
    <location>
        <begin position="270"/>
        <end position="338"/>
    </location>
</feature>
<keyword evidence="2" id="KW-1133">Transmembrane helix</keyword>
<evidence type="ECO:0000313" key="4">
    <source>
        <dbReference type="Proteomes" id="UP000031575"/>
    </source>
</evidence>
<dbReference type="Proteomes" id="UP000031575">
    <property type="component" value="Unassembled WGS sequence"/>
</dbReference>
<dbReference type="RefSeq" id="XP_040622862.1">
    <property type="nucleotide sequence ID" value="XM_040762042.1"/>
</dbReference>
<gene>
    <name evidence="3" type="ORF">SPBR_03752</name>
</gene>
<reference evidence="3 4" key="1">
    <citation type="journal article" date="2014" name="BMC Genomics">
        <title>Comparative genomics of the major fungal agents of human and animal Sporotrichosis: Sporothrix schenckii and Sporothrix brasiliensis.</title>
        <authorList>
            <person name="Teixeira M.M."/>
            <person name="de Almeida L.G."/>
            <person name="Kubitschek-Barreira P."/>
            <person name="Alves F.L."/>
            <person name="Kioshima E.S."/>
            <person name="Abadio A.K."/>
            <person name="Fernandes L."/>
            <person name="Derengowski L.S."/>
            <person name="Ferreira K.S."/>
            <person name="Souza R.C."/>
            <person name="Ruiz J.C."/>
            <person name="de Andrade N.C."/>
            <person name="Paes H.C."/>
            <person name="Nicola A.M."/>
            <person name="Albuquerque P."/>
            <person name="Gerber A.L."/>
            <person name="Martins V.P."/>
            <person name="Peconick L.D."/>
            <person name="Neto A.V."/>
            <person name="Chaucanez C.B."/>
            <person name="Silva P.A."/>
            <person name="Cunha O.L."/>
            <person name="de Oliveira F.F."/>
            <person name="dos Santos T.C."/>
            <person name="Barros A.L."/>
            <person name="Soares M.A."/>
            <person name="de Oliveira L.M."/>
            <person name="Marini M.M."/>
            <person name="Villalobos-Duno H."/>
            <person name="Cunha M.M."/>
            <person name="de Hoog S."/>
            <person name="da Silveira J.F."/>
            <person name="Henrissat B."/>
            <person name="Nino-Vega G.A."/>
            <person name="Cisalpino P.S."/>
            <person name="Mora-Montes H.M."/>
            <person name="Almeida S.R."/>
            <person name="Stajich J.E."/>
            <person name="Lopes-Bezerra L.M."/>
            <person name="Vasconcelos A.T."/>
            <person name="Felipe M.S."/>
        </authorList>
    </citation>
    <scope>NUCLEOTIDE SEQUENCE [LARGE SCALE GENOMIC DNA]</scope>
    <source>
        <strain evidence="3 4">5110</strain>
    </source>
</reference>
<sequence length="439" mass="49498">MLRSLWASRAPLASWLPRRPLTAGLSRAAASPAATPSTFYVRIKSGRRWRNAAIGAGVIYMCWSAYFTRVVLPPFADMIDDEDAQPIFFPLPFTFQVVESRPYKGTDPEWQTYIRIARDRELLMKIRNDMLETVRAAAEANPVLRHRCGHGMKVRKHWLDVDFPYRPPPKITRDGLLLTADGLDYVTAEVDSVTMMRISRALWPEPVALSATSFVTTLARQNMQNVARFFGFGEEPKTSPSSKFAIPPPEEMARLAEKLKRISDDINKDVSRAKRGGFGEGDKDDKEDKDDKDDKDLKGNGQAAPGTTPGPFTSTGFDSHSPPLRRPQPAGRPEKRPANWEELSDLLRARDMIPFQSVRASIDASWRAFRQKLSETWLPLRPQPPSGSVGVSGLVELQSPTSRIMIAVSAYWDPKTRKYDTQTMHLKLRSIRPLHQMPL</sequence>
<keyword evidence="2" id="KW-0472">Membrane</keyword>
<proteinExistence type="predicted"/>
<feature type="transmembrane region" description="Helical" evidence="2">
    <location>
        <begin position="52"/>
        <end position="72"/>
    </location>
</feature>
<dbReference type="VEuPathDB" id="FungiDB:SPBR_03752"/>
<keyword evidence="2" id="KW-0812">Transmembrane</keyword>
<dbReference type="HOGENOM" id="CLU_052209_1_0_1"/>
<organism evidence="3 4">
    <name type="scientific">Sporothrix brasiliensis 5110</name>
    <dbReference type="NCBI Taxonomy" id="1398154"/>
    <lineage>
        <taxon>Eukaryota</taxon>
        <taxon>Fungi</taxon>
        <taxon>Dikarya</taxon>
        <taxon>Ascomycota</taxon>
        <taxon>Pezizomycotina</taxon>
        <taxon>Sordariomycetes</taxon>
        <taxon>Sordariomycetidae</taxon>
        <taxon>Ophiostomatales</taxon>
        <taxon>Ophiostomataceae</taxon>
        <taxon>Sporothrix</taxon>
    </lineage>
</organism>
<accession>A0A0C2JD38</accession>
<dbReference type="AlphaFoldDB" id="A0A0C2JD38"/>
<comment type="caution">
    <text evidence="3">The sequence shown here is derived from an EMBL/GenBank/DDBJ whole genome shotgun (WGS) entry which is preliminary data.</text>
</comment>
<dbReference type="EMBL" id="AWTV01000003">
    <property type="protein sequence ID" value="KIH94852.1"/>
    <property type="molecule type" value="Genomic_DNA"/>
</dbReference>
<evidence type="ECO:0000313" key="3">
    <source>
        <dbReference type="EMBL" id="KIH94852.1"/>
    </source>
</evidence>
<dbReference type="OrthoDB" id="5316527at2759"/>
<name>A0A0C2JD38_9PEZI</name>
<keyword evidence="4" id="KW-1185">Reference proteome</keyword>
<feature type="compositionally biased region" description="Low complexity" evidence="1">
    <location>
        <begin position="299"/>
        <end position="317"/>
    </location>
</feature>
<protein>
    <submittedName>
        <fullName evidence="3">Uncharacterized protein</fullName>
    </submittedName>
</protein>
<evidence type="ECO:0000256" key="1">
    <source>
        <dbReference type="SAM" id="MobiDB-lite"/>
    </source>
</evidence>